<organism evidence="1 2">
    <name type="scientific">Sphingomonas sanxanigenens DSM 19645 = NX02</name>
    <dbReference type="NCBI Taxonomy" id="1123269"/>
    <lineage>
        <taxon>Bacteria</taxon>
        <taxon>Pseudomonadati</taxon>
        <taxon>Pseudomonadota</taxon>
        <taxon>Alphaproteobacteria</taxon>
        <taxon>Sphingomonadales</taxon>
        <taxon>Sphingomonadaceae</taxon>
        <taxon>Sphingomonas</taxon>
    </lineage>
</organism>
<dbReference type="HOGENOM" id="CLU_751482_0_0_5"/>
<dbReference type="RefSeq" id="WP_025294701.1">
    <property type="nucleotide sequence ID" value="NZ_CP006644.1"/>
</dbReference>
<dbReference type="EMBL" id="CP006644">
    <property type="protein sequence ID" value="AHE56598.1"/>
    <property type="molecule type" value="Genomic_DNA"/>
</dbReference>
<evidence type="ECO:0000313" key="2">
    <source>
        <dbReference type="Proteomes" id="UP000018851"/>
    </source>
</evidence>
<gene>
    <name evidence="1" type="ORF">NX02_24955</name>
</gene>
<proteinExistence type="predicted"/>
<sequence>MRLLDSVVQATGPVIVDLPGSGRYLLPGAAARAEALADCPERYVLGDDVRATCSEIVRRWPALLDPVDPHLRIGSGRLWIEWSEPDAAVVAAPRSQPCGLLATIDASGRRGSVESFWLDPLHGVDRGQGQIDFDLDQPLARRIDNRRTFALPAAGPLAALAPHALFRVDPGWLDYFEAPANARMPVPVAVAQCLRTVWRDLPLLLAFSRLRAARPDFRTQAVSRGRLNAARARQGKPALLDHVELSLQIGTPAVDATRIGGGRRDARLHLVRGHVVNRSGRLFWRSAHLRGRADLPRVLSRTATVSLAPRFAVEGARR</sequence>
<accession>W0AJY6</accession>
<dbReference type="STRING" id="1123269.NX02_24955"/>
<dbReference type="KEGG" id="ssan:NX02_24955"/>
<name>W0AJY6_9SPHN</name>
<dbReference type="eggNOG" id="ENOG502ZVXM">
    <property type="taxonomic scope" value="Bacteria"/>
</dbReference>
<reference evidence="1 2" key="1">
    <citation type="submission" date="2013-07" db="EMBL/GenBank/DDBJ databases">
        <title>Completed genome of Sphingomonas sanxanigenens NX02.</title>
        <authorList>
            <person name="Ma T."/>
            <person name="Huang H."/>
            <person name="Wu M."/>
            <person name="Li X."/>
            <person name="Li G."/>
        </authorList>
    </citation>
    <scope>NUCLEOTIDE SEQUENCE [LARGE SCALE GENOMIC DNA]</scope>
    <source>
        <strain evidence="1 2">NX02</strain>
    </source>
</reference>
<protein>
    <submittedName>
        <fullName evidence="1">Uncharacterized protein</fullName>
    </submittedName>
</protein>
<dbReference type="Proteomes" id="UP000018851">
    <property type="component" value="Chromosome"/>
</dbReference>
<dbReference type="PATRIC" id="fig|1123269.5.peg.4892"/>
<evidence type="ECO:0000313" key="1">
    <source>
        <dbReference type="EMBL" id="AHE56598.1"/>
    </source>
</evidence>
<keyword evidence="2" id="KW-1185">Reference proteome</keyword>
<dbReference type="AlphaFoldDB" id="W0AJY6"/>
<dbReference type="OrthoDB" id="7432542at2"/>